<dbReference type="Pfam" id="PF02518">
    <property type="entry name" value="HATPase_c"/>
    <property type="match status" value="1"/>
</dbReference>
<sequence>MKALAKLFRTTAFKLSAAYFILFAVGAVLVLGSVGRNVEIVLDEQISRSIDAEIQTLEDIYSEGGLLQLSLSVARRARAPGGMIYLVTTPAGEFVGGNIVASPAIGGEERTLIETLYRRHAEASSQAHIALAKLVILPDGFRLLVGRDIEDHRVLRQILSQGLGASLFWLAMVGTLGGLYVAYRMLERVDELSATARRIMWGDLSERLQTSEAGDELDRLAENLNAMLARIGQLMQGLREVSDNIAHDLKTPLTRLRNRAEAALRGEKSPDEYRAALGAVLDESDGLIRTFNALLMIARAEAGHVGDGMSEVDVGEIAGEIAELYEPLAEELGARLESEAQKGLIARGNRELLAQALGNLVDNALKYGVGGDAREVRVTVRRAGPLIEIAVADHGPGVLPEDREKALERFGRLESSRSLPGSGLGLALALAIARLHQGNLRLEDNAPGLRVIFSTPWLRAPLPETPSDRA</sequence>
<evidence type="ECO:0000259" key="13">
    <source>
        <dbReference type="PROSITE" id="PS50885"/>
    </source>
</evidence>
<name>A0A1W6MQX2_9HYPH</name>
<dbReference type="GO" id="GO:0005886">
    <property type="term" value="C:plasma membrane"/>
    <property type="evidence" value="ECO:0007669"/>
    <property type="project" value="TreeGrafter"/>
</dbReference>
<feature type="transmembrane region" description="Helical" evidence="11">
    <location>
        <begin position="163"/>
        <end position="183"/>
    </location>
</feature>
<keyword evidence="9" id="KW-0902">Two-component regulatory system</keyword>
<dbReference type="PANTHER" id="PTHR45436:SF8">
    <property type="entry name" value="HISTIDINE KINASE"/>
    <property type="match status" value="1"/>
</dbReference>
<evidence type="ECO:0000256" key="8">
    <source>
        <dbReference type="ARBA" id="ARBA00022989"/>
    </source>
</evidence>
<feature type="domain" description="HAMP" evidence="13">
    <location>
        <begin position="183"/>
        <end position="236"/>
    </location>
</feature>
<dbReference type="InterPro" id="IPR003660">
    <property type="entry name" value="HAMP_dom"/>
</dbReference>
<dbReference type="SMART" id="SM00387">
    <property type="entry name" value="HATPase_c"/>
    <property type="match status" value="1"/>
</dbReference>
<keyword evidence="7 14" id="KW-0418">Kinase</keyword>
<comment type="subcellular location">
    <subcellularLocation>
        <location evidence="2">Membrane</location>
    </subcellularLocation>
</comment>
<dbReference type="CDD" id="cd00075">
    <property type="entry name" value="HATPase"/>
    <property type="match status" value="1"/>
</dbReference>
<dbReference type="CDD" id="cd00082">
    <property type="entry name" value="HisKA"/>
    <property type="match status" value="1"/>
</dbReference>
<accession>A0A1W6MQX2</accession>
<evidence type="ECO:0000259" key="12">
    <source>
        <dbReference type="PROSITE" id="PS50109"/>
    </source>
</evidence>
<evidence type="ECO:0000313" key="15">
    <source>
        <dbReference type="Proteomes" id="UP000193978"/>
    </source>
</evidence>
<keyword evidence="5" id="KW-0808">Transferase</keyword>
<comment type="catalytic activity">
    <reaction evidence="1">
        <text>ATP + protein L-histidine = ADP + protein N-phospho-L-histidine.</text>
        <dbReference type="EC" id="2.7.13.3"/>
    </reaction>
</comment>
<dbReference type="Pfam" id="PF00512">
    <property type="entry name" value="HisKA"/>
    <property type="match status" value="1"/>
</dbReference>
<dbReference type="PRINTS" id="PR00344">
    <property type="entry name" value="BCTRLSENSOR"/>
</dbReference>
<dbReference type="AlphaFoldDB" id="A0A1W6MQX2"/>
<dbReference type="PROSITE" id="PS50885">
    <property type="entry name" value="HAMP"/>
    <property type="match status" value="1"/>
</dbReference>
<dbReference type="SUPFAM" id="SSF158472">
    <property type="entry name" value="HAMP domain-like"/>
    <property type="match status" value="1"/>
</dbReference>
<dbReference type="SMART" id="SM00388">
    <property type="entry name" value="HisKA"/>
    <property type="match status" value="1"/>
</dbReference>
<dbReference type="InterPro" id="IPR004358">
    <property type="entry name" value="Sig_transdc_His_kin-like_C"/>
</dbReference>
<dbReference type="PROSITE" id="PS50109">
    <property type="entry name" value="HIS_KIN"/>
    <property type="match status" value="1"/>
</dbReference>
<evidence type="ECO:0000256" key="11">
    <source>
        <dbReference type="SAM" id="Phobius"/>
    </source>
</evidence>
<evidence type="ECO:0000256" key="3">
    <source>
        <dbReference type="ARBA" id="ARBA00012438"/>
    </source>
</evidence>
<evidence type="ECO:0000256" key="7">
    <source>
        <dbReference type="ARBA" id="ARBA00022777"/>
    </source>
</evidence>
<proteinExistence type="predicted"/>
<evidence type="ECO:0000256" key="2">
    <source>
        <dbReference type="ARBA" id="ARBA00004370"/>
    </source>
</evidence>
<dbReference type="OrthoDB" id="9815202at2"/>
<dbReference type="Gene3D" id="3.30.565.10">
    <property type="entry name" value="Histidine kinase-like ATPase, C-terminal domain"/>
    <property type="match status" value="1"/>
</dbReference>
<evidence type="ECO:0000256" key="6">
    <source>
        <dbReference type="ARBA" id="ARBA00022692"/>
    </source>
</evidence>
<protein>
    <recommendedName>
        <fullName evidence="3">histidine kinase</fullName>
        <ecNumber evidence="3">2.7.13.3</ecNumber>
    </recommendedName>
</protein>
<dbReference type="SUPFAM" id="SSF55874">
    <property type="entry name" value="ATPase domain of HSP90 chaperone/DNA topoisomerase II/histidine kinase"/>
    <property type="match status" value="1"/>
</dbReference>
<evidence type="ECO:0000256" key="5">
    <source>
        <dbReference type="ARBA" id="ARBA00022679"/>
    </source>
</evidence>
<dbReference type="PANTHER" id="PTHR45436">
    <property type="entry name" value="SENSOR HISTIDINE KINASE YKOH"/>
    <property type="match status" value="1"/>
</dbReference>
<keyword evidence="4" id="KW-0597">Phosphoprotein</keyword>
<dbReference type="STRING" id="655015.B1812_01650"/>
<dbReference type="InterPro" id="IPR003594">
    <property type="entry name" value="HATPase_dom"/>
</dbReference>
<dbReference type="KEGG" id="mbry:B1812_01650"/>
<dbReference type="InterPro" id="IPR036097">
    <property type="entry name" value="HisK_dim/P_sf"/>
</dbReference>
<keyword evidence="10 11" id="KW-0472">Membrane</keyword>
<evidence type="ECO:0000256" key="4">
    <source>
        <dbReference type="ARBA" id="ARBA00022553"/>
    </source>
</evidence>
<evidence type="ECO:0000256" key="9">
    <source>
        <dbReference type="ARBA" id="ARBA00023012"/>
    </source>
</evidence>
<dbReference type="CDD" id="cd06225">
    <property type="entry name" value="HAMP"/>
    <property type="match status" value="1"/>
</dbReference>
<dbReference type="InterPro" id="IPR050428">
    <property type="entry name" value="TCS_sensor_his_kinase"/>
</dbReference>
<dbReference type="Proteomes" id="UP000193978">
    <property type="component" value="Chromosome"/>
</dbReference>
<dbReference type="EC" id="2.7.13.3" evidence="3"/>
<evidence type="ECO:0000256" key="1">
    <source>
        <dbReference type="ARBA" id="ARBA00000085"/>
    </source>
</evidence>
<gene>
    <name evidence="14" type="ORF">B1812_01650</name>
</gene>
<dbReference type="Pfam" id="PF00672">
    <property type="entry name" value="HAMP"/>
    <property type="match status" value="1"/>
</dbReference>
<dbReference type="InterPro" id="IPR003661">
    <property type="entry name" value="HisK_dim/P_dom"/>
</dbReference>
<organism evidence="14 15">
    <name type="scientific">Methylocystis bryophila</name>
    <dbReference type="NCBI Taxonomy" id="655015"/>
    <lineage>
        <taxon>Bacteria</taxon>
        <taxon>Pseudomonadati</taxon>
        <taxon>Pseudomonadota</taxon>
        <taxon>Alphaproteobacteria</taxon>
        <taxon>Hyphomicrobiales</taxon>
        <taxon>Methylocystaceae</taxon>
        <taxon>Methylocystis</taxon>
    </lineage>
</organism>
<dbReference type="SUPFAM" id="SSF47384">
    <property type="entry name" value="Homodimeric domain of signal transducing histidine kinase"/>
    <property type="match status" value="1"/>
</dbReference>
<dbReference type="Gene3D" id="1.10.287.130">
    <property type="match status" value="1"/>
</dbReference>
<evidence type="ECO:0000313" key="14">
    <source>
        <dbReference type="EMBL" id="ARN79994.1"/>
    </source>
</evidence>
<dbReference type="SMART" id="SM00304">
    <property type="entry name" value="HAMP"/>
    <property type="match status" value="1"/>
</dbReference>
<dbReference type="Gene3D" id="6.10.340.10">
    <property type="match status" value="1"/>
</dbReference>
<reference evidence="14 15" key="1">
    <citation type="submission" date="2017-02" db="EMBL/GenBank/DDBJ databases">
        <authorList>
            <person name="Peterson S.W."/>
        </authorList>
    </citation>
    <scope>NUCLEOTIDE SEQUENCE [LARGE SCALE GENOMIC DNA]</scope>
    <source>
        <strain evidence="14 15">S285</strain>
    </source>
</reference>
<feature type="domain" description="Histidine kinase" evidence="12">
    <location>
        <begin position="244"/>
        <end position="459"/>
    </location>
</feature>
<evidence type="ECO:0000256" key="10">
    <source>
        <dbReference type="ARBA" id="ARBA00023136"/>
    </source>
</evidence>
<feature type="transmembrane region" description="Helical" evidence="11">
    <location>
        <begin position="12"/>
        <end position="34"/>
    </location>
</feature>
<keyword evidence="6 11" id="KW-0812">Transmembrane</keyword>
<dbReference type="EMBL" id="CP019948">
    <property type="protein sequence ID" value="ARN79994.1"/>
    <property type="molecule type" value="Genomic_DNA"/>
</dbReference>
<dbReference type="InterPro" id="IPR005467">
    <property type="entry name" value="His_kinase_dom"/>
</dbReference>
<keyword evidence="15" id="KW-1185">Reference proteome</keyword>
<dbReference type="RefSeq" id="WP_085770048.1">
    <property type="nucleotide sequence ID" value="NZ_AP027149.1"/>
</dbReference>
<dbReference type="InterPro" id="IPR036890">
    <property type="entry name" value="HATPase_C_sf"/>
</dbReference>
<dbReference type="GO" id="GO:0000155">
    <property type="term" value="F:phosphorelay sensor kinase activity"/>
    <property type="evidence" value="ECO:0007669"/>
    <property type="project" value="InterPro"/>
</dbReference>
<keyword evidence="8 11" id="KW-1133">Transmembrane helix</keyword>